<feature type="transmembrane region" description="Helical" evidence="1">
    <location>
        <begin position="279"/>
        <end position="302"/>
    </location>
</feature>
<organism evidence="2 3">
    <name type="scientific">Caballeronia telluris</name>
    <dbReference type="NCBI Taxonomy" id="326475"/>
    <lineage>
        <taxon>Bacteria</taxon>
        <taxon>Pseudomonadati</taxon>
        <taxon>Pseudomonadota</taxon>
        <taxon>Betaproteobacteria</taxon>
        <taxon>Burkholderiales</taxon>
        <taxon>Burkholderiaceae</taxon>
        <taxon>Caballeronia</taxon>
    </lineage>
</organism>
<keyword evidence="1" id="KW-0472">Membrane</keyword>
<feature type="transmembrane region" description="Helical" evidence="1">
    <location>
        <begin position="371"/>
        <end position="389"/>
    </location>
</feature>
<feature type="transmembrane region" description="Helical" evidence="1">
    <location>
        <begin position="228"/>
        <end position="245"/>
    </location>
</feature>
<sequence length="405" mass="42648">MTIHEPATAYVAPPGKHQPHKRFALFNLGFRPFYLCGAACAAIALAVWLLVLGGVPISGGYLLKTNPVGWHAHEMLFGFAGAVIVGFLLTAVRAWTGRNTAQGAALAGLVALWLAARVLVWSGPALPAAIVDSAFMPVAALVLLRALMQAGNRRNYFIVPVLFVFGALDAAFHVFTTSGRADLAMRCIYAAAGIVVLLVSVIGGRVIPMFTANAIPGFVARKWRPVELAAGPVTVLALFADAAAIDSRVVFVLAAVACATHVARLVGWRSYRVRGPAILAVLHLAYAWIPLGFALLALSAAGRVPHTIAMHAFTAGVIGGAIIAMVTRTARGHTGRPLVADTRDIASYALVMAGSALRVFGPLLAPHFAMLWIAIAGTCWVLGFALYLGGYARPLWRPRADGKPG</sequence>
<keyword evidence="1" id="KW-0812">Transmembrane</keyword>
<dbReference type="Proteomes" id="UP000054717">
    <property type="component" value="Unassembled WGS sequence"/>
</dbReference>
<keyword evidence="1" id="KW-1133">Transmembrane helix</keyword>
<feature type="transmembrane region" description="Helical" evidence="1">
    <location>
        <begin position="188"/>
        <end position="207"/>
    </location>
</feature>
<accession>A0A158IVR4</accession>
<comment type="caution">
    <text evidence="2">The sequence shown here is derived from an EMBL/GenBank/DDBJ whole genome shotgun (WGS) entry which is preliminary data.</text>
</comment>
<feature type="transmembrane region" description="Helical" evidence="1">
    <location>
        <begin position="75"/>
        <end position="96"/>
    </location>
</feature>
<feature type="transmembrane region" description="Helical" evidence="1">
    <location>
        <begin position="32"/>
        <end position="55"/>
    </location>
</feature>
<dbReference type="AlphaFoldDB" id="A0A158IVR4"/>
<feature type="transmembrane region" description="Helical" evidence="1">
    <location>
        <begin position="126"/>
        <end position="144"/>
    </location>
</feature>
<feature type="transmembrane region" description="Helical" evidence="1">
    <location>
        <begin position="251"/>
        <end position="267"/>
    </location>
</feature>
<dbReference type="EMBL" id="FCNZ02000012">
    <property type="protein sequence ID" value="SAL60249.1"/>
    <property type="molecule type" value="Genomic_DNA"/>
</dbReference>
<feature type="transmembrane region" description="Helical" evidence="1">
    <location>
        <begin position="308"/>
        <end position="326"/>
    </location>
</feature>
<dbReference type="Pfam" id="PF05940">
    <property type="entry name" value="NnrS"/>
    <property type="match status" value="1"/>
</dbReference>
<dbReference type="InterPro" id="IPR010266">
    <property type="entry name" value="NnrS"/>
</dbReference>
<protein>
    <submittedName>
        <fullName evidence="2">NnrS family protein</fullName>
    </submittedName>
</protein>
<evidence type="ECO:0000256" key="1">
    <source>
        <dbReference type="SAM" id="Phobius"/>
    </source>
</evidence>
<proteinExistence type="predicted"/>
<feature type="transmembrane region" description="Helical" evidence="1">
    <location>
        <begin position="156"/>
        <end position="176"/>
    </location>
</feature>
<gene>
    <name evidence="2" type="ORF">AWB66_03426</name>
</gene>
<feature type="transmembrane region" description="Helical" evidence="1">
    <location>
        <begin position="346"/>
        <end position="365"/>
    </location>
</feature>
<evidence type="ECO:0000313" key="3">
    <source>
        <dbReference type="Proteomes" id="UP000054717"/>
    </source>
</evidence>
<dbReference type="STRING" id="326475.AWB66_03426"/>
<name>A0A158IVR4_9BURK</name>
<keyword evidence="3" id="KW-1185">Reference proteome</keyword>
<reference evidence="2" key="1">
    <citation type="submission" date="2016-01" db="EMBL/GenBank/DDBJ databases">
        <authorList>
            <person name="Peeters Charlotte."/>
        </authorList>
    </citation>
    <scope>NUCLEOTIDE SEQUENCE</scope>
    <source>
        <strain evidence="2">LMG 22936</strain>
    </source>
</reference>
<dbReference type="RefSeq" id="WP_087631364.1">
    <property type="nucleotide sequence ID" value="NZ_FCNZ02000012.1"/>
</dbReference>
<evidence type="ECO:0000313" key="2">
    <source>
        <dbReference type="EMBL" id="SAL60249.1"/>
    </source>
</evidence>
<feature type="transmembrane region" description="Helical" evidence="1">
    <location>
        <begin position="103"/>
        <end position="120"/>
    </location>
</feature>